<evidence type="ECO:0000256" key="1">
    <source>
        <dbReference type="ARBA" id="ARBA00022801"/>
    </source>
</evidence>
<evidence type="ECO:0000259" key="2">
    <source>
        <dbReference type="Pfam" id="PF01979"/>
    </source>
</evidence>
<accession>A0ABR7M9A4</accession>
<dbReference type="Proteomes" id="UP000765802">
    <property type="component" value="Unassembled WGS sequence"/>
</dbReference>
<evidence type="ECO:0000313" key="4">
    <source>
        <dbReference type="Proteomes" id="UP000765802"/>
    </source>
</evidence>
<dbReference type="RefSeq" id="WP_187256938.1">
    <property type="nucleotide sequence ID" value="NZ_JBHULF010000007.1"/>
</dbReference>
<comment type="caution">
    <text evidence="3">The sequence shown here is derived from an EMBL/GenBank/DDBJ whole genome shotgun (WGS) entry which is preliminary data.</text>
</comment>
<sequence>MRYRKFKADHLFTGTAFAPAGSVLISDSHGRIETILPESEAGEDIETFRGILGPGFINCHCHLELSHMKGSIPPGTGMVPFLLAVLAQRSSPTENILEAIAAAATQMHLSGIVAVGDICNTADSLYQKTLGGMAYHNFIEVSGFVGATATSRFQAARQLYEQMAVTGPSSIVPHAPYSVSAELFRLINAQAAGKILTMHNQESPEENDFFLTGQSPFRKLFEAIGVNLDFFTAPGKTSLQSVLPSLHHPKHLILVHNVVTSQQDLDWLHQQQTNLLQLSPGPASQICFCLCPNANQYISNSLPPVELFMKNNCRIVLGTDSLASNYQLNITEEMKTLQESMPAIDPGQILQWATANGAEALGISDRFGTIEKGKTPGIVHIETTENKGRTIFRNSTRII</sequence>
<name>A0ABR7M9A4_9BACT</name>
<keyword evidence="4" id="KW-1185">Reference proteome</keyword>
<dbReference type="InterPro" id="IPR032466">
    <property type="entry name" value="Metal_Hydrolase"/>
</dbReference>
<dbReference type="InterPro" id="IPR006680">
    <property type="entry name" value="Amidohydro-rel"/>
</dbReference>
<feature type="domain" description="Amidohydrolase-related" evidence="2">
    <location>
        <begin position="53"/>
        <end position="383"/>
    </location>
</feature>
<evidence type="ECO:0000313" key="3">
    <source>
        <dbReference type="EMBL" id="MBC6491607.1"/>
    </source>
</evidence>
<dbReference type="EMBL" id="MBUA01000023">
    <property type="protein sequence ID" value="MBC6491607.1"/>
    <property type="molecule type" value="Genomic_DNA"/>
</dbReference>
<dbReference type="PANTHER" id="PTHR43794">
    <property type="entry name" value="AMINOHYDROLASE SSNA-RELATED"/>
    <property type="match status" value="1"/>
</dbReference>
<proteinExistence type="predicted"/>
<dbReference type="PANTHER" id="PTHR43794:SF11">
    <property type="entry name" value="AMIDOHYDROLASE-RELATED DOMAIN-CONTAINING PROTEIN"/>
    <property type="match status" value="1"/>
</dbReference>
<protein>
    <recommendedName>
        <fullName evidence="2">Amidohydrolase-related domain-containing protein</fullName>
    </recommendedName>
</protein>
<dbReference type="SUPFAM" id="SSF51556">
    <property type="entry name" value="Metallo-dependent hydrolases"/>
    <property type="match status" value="1"/>
</dbReference>
<organism evidence="3 4">
    <name type="scientific">Flavihumibacter stibioxidans</name>
    <dbReference type="NCBI Taxonomy" id="1834163"/>
    <lineage>
        <taxon>Bacteria</taxon>
        <taxon>Pseudomonadati</taxon>
        <taxon>Bacteroidota</taxon>
        <taxon>Chitinophagia</taxon>
        <taxon>Chitinophagales</taxon>
        <taxon>Chitinophagaceae</taxon>
        <taxon>Flavihumibacter</taxon>
    </lineage>
</organism>
<dbReference type="InterPro" id="IPR050287">
    <property type="entry name" value="MTA/SAH_deaminase"/>
</dbReference>
<reference evidence="3 4" key="1">
    <citation type="submission" date="2016-07" db="EMBL/GenBank/DDBJ databases">
        <title>Genome analysis of Flavihumibacter stibioxidans YS-17.</title>
        <authorList>
            <person name="Shi K."/>
            <person name="Han Y."/>
            <person name="Wang G."/>
        </authorList>
    </citation>
    <scope>NUCLEOTIDE SEQUENCE [LARGE SCALE GENOMIC DNA]</scope>
    <source>
        <strain evidence="3 4">YS-17</strain>
    </source>
</reference>
<dbReference type="Pfam" id="PF01979">
    <property type="entry name" value="Amidohydro_1"/>
    <property type="match status" value="1"/>
</dbReference>
<gene>
    <name evidence="3" type="ORF">BC349_11145</name>
</gene>
<keyword evidence="1" id="KW-0378">Hydrolase</keyword>
<dbReference type="Gene3D" id="3.20.20.140">
    <property type="entry name" value="Metal-dependent hydrolases"/>
    <property type="match status" value="1"/>
</dbReference>